<dbReference type="Gene3D" id="3.40.50.1010">
    <property type="entry name" value="5'-nuclease"/>
    <property type="match status" value="1"/>
</dbReference>
<protein>
    <recommendedName>
        <fullName evidence="1">PIN domain-containing protein</fullName>
    </recommendedName>
</protein>
<dbReference type="Proteomes" id="UP000176923">
    <property type="component" value="Unassembled WGS sequence"/>
</dbReference>
<comment type="caution">
    <text evidence="2">The sequence shown here is derived from an EMBL/GenBank/DDBJ whole genome shotgun (WGS) entry which is preliminary data.</text>
</comment>
<dbReference type="Pfam" id="PF01850">
    <property type="entry name" value="PIN"/>
    <property type="match status" value="1"/>
</dbReference>
<gene>
    <name evidence="2" type="ORF">A3D77_05245</name>
</gene>
<accession>A0A1F5ZP97</accession>
<name>A0A1F5ZP97_9BACT</name>
<evidence type="ECO:0000259" key="1">
    <source>
        <dbReference type="Pfam" id="PF01850"/>
    </source>
</evidence>
<feature type="domain" description="PIN" evidence="1">
    <location>
        <begin position="5"/>
        <end position="124"/>
    </location>
</feature>
<proteinExistence type="predicted"/>
<dbReference type="AlphaFoldDB" id="A0A1F5ZP97"/>
<dbReference type="InterPro" id="IPR029060">
    <property type="entry name" value="PIN-like_dom_sf"/>
</dbReference>
<dbReference type="STRING" id="1798382.A3D77_05245"/>
<dbReference type="EMBL" id="MFJL01000034">
    <property type="protein sequence ID" value="OGG13917.1"/>
    <property type="molecule type" value="Genomic_DNA"/>
</dbReference>
<reference evidence="2 3" key="1">
    <citation type="journal article" date="2016" name="Nat. Commun.">
        <title>Thousands of microbial genomes shed light on interconnected biogeochemical processes in an aquifer system.</title>
        <authorList>
            <person name="Anantharaman K."/>
            <person name="Brown C.T."/>
            <person name="Hug L.A."/>
            <person name="Sharon I."/>
            <person name="Castelle C.J."/>
            <person name="Probst A.J."/>
            <person name="Thomas B.C."/>
            <person name="Singh A."/>
            <person name="Wilkins M.J."/>
            <person name="Karaoz U."/>
            <person name="Brodie E.L."/>
            <person name="Williams K.H."/>
            <person name="Hubbard S.S."/>
            <person name="Banfield J.F."/>
        </authorList>
    </citation>
    <scope>NUCLEOTIDE SEQUENCE [LARGE SCALE GENOMIC DNA]</scope>
</reference>
<organism evidence="2 3">
    <name type="scientific">Candidatus Gottesmanbacteria bacterium RIFCSPHIGHO2_02_FULL_39_11</name>
    <dbReference type="NCBI Taxonomy" id="1798382"/>
    <lineage>
        <taxon>Bacteria</taxon>
        <taxon>Candidatus Gottesmaniibacteriota</taxon>
    </lineage>
</organism>
<dbReference type="InterPro" id="IPR002716">
    <property type="entry name" value="PIN_dom"/>
</dbReference>
<evidence type="ECO:0000313" key="2">
    <source>
        <dbReference type="EMBL" id="OGG13917.1"/>
    </source>
</evidence>
<sequence>MKSFFVDTNYFLRFLIKDIPTQFEEVNKLFEKAALREVYLFSSSVVIFEVYWVLKSNFGKDKNTIVEFLSELLTFNVVKFEHGELLKESLTMFKNENVSLVDAFFVCYARYCDAEEFASFDHKLLSLWKRVK</sequence>
<dbReference type="SUPFAM" id="SSF88723">
    <property type="entry name" value="PIN domain-like"/>
    <property type="match status" value="1"/>
</dbReference>
<evidence type="ECO:0000313" key="3">
    <source>
        <dbReference type="Proteomes" id="UP000176923"/>
    </source>
</evidence>